<feature type="region of interest" description="Disordered" evidence="1">
    <location>
        <begin position="22"/>
        <end position="41"/>
    </location>
</feature>
<feature type="domain" description="DUF5667" evidence="2">
    <location>
        <begin position="150"/>
        <end position="205"/>
    </location>
</feature>
<dbReference type="InterPro" id="IPR043725">
    <property type="entry name" value="DUF5667"/>
</dbReference>
<name>A0ABU2M133_9ACTN</name>
<evidence type="ECO:0000313" key="4">
    <source>
        <dbReference type="Proteomes" id="UP001183420"/>
    </source>
</evidence>
<organism evidence="3 4">
    <name type="scientific">Streptomyces millisiae</name>
    <dbReference type="NCBI Taxonomy" id="3075542"/>
    <lineage>
        <taxon>Bacteria</taxon>
        <taxon>Bacillati</taxon>
        <taxon>Actinomycetota</taxon>
        <taxon>Actinomycetes</taxon>
        <taxon>Kitasatosporales</taxon>
        <taxon>Streptomycetaceae</taxon>
        <taxon>Streptomyces</taxon>
    </lineage>
</organism>
<dbReference type="Pfam" id="PF18915">
    <property type="entry name" value="DUF5667"/>
    <property type="match status" value="1"/>
</dbReference>
<dbReference type="Proteomes" id="UP001183420">
    <property type="component" value="Unassembled WGS sequence"/>
</dbReference>
<reference evidence="4" key="1">
    <citation type="submission" date="2023-07" db="EMBL/GenBank/DDBJ databases">
        <title>30 novel species of actinomycetes from the DSMZ collection.</title>
        <authorList>
            <person name="Nouioui I."/>
        </authorList>
    </citation>
    <scope>NUCLEOTIDE SEQUENCE [LARGE SCALE GENOMIC DNA]</scope>
    <source>
        <strain evidence="4">DSM 44918</strain>
    </source>
</reference>
<comment type="caution">
    <text evidence="3">The sequence shown here is derived from an EMBL/GenBank/DDBJ whole genome shotgun (WGS) entry which is preliminary data.</text>
</comment>
<evidence type="ECO:0000259" key="2">
    <source>
        <dbReference type="Pfam" id="PF18915"/>
    </source>
</evidence>
<proteinExistence type="predicted"/>
<feature type="region of interest" description="Disordered" evidence="1">
    <location>
        <begin position="85"/>
        <end position="107"/>
    </location>
</feature>
<sequence>MIGSVSANRRANAFAQLLDETGLEQPRLDSGPAAADQPTDGPEQAALLSLVDRLAALPRPELRADTKAEQRAMLIAALERGGEATAGNAERLPGPRRARPGRGSHRAVPVPRLSALRPRSRLTKGLAAGGLTMGVAAGAFGGVAAASTDALPGDTLYGLKRGMEDLRLDFTDGDADRGRVYLDHAATRLNEARRLLERQRAGALDEDDLGAIHRALTNMRDDAAEGHRLLSQAYETGGSIDPMASLSTFSATHRDAWSELRLRLPAQLRGVGTEVNDVFEAMEDDIAPLRSVLPREPRDPASAGHDPSAAHQPSTTAESPTGDHRREPATPDDDHRPAPAGTPKQETPEESHGLLGVPSLPGTDDLLPGSPDDRTSESPTDPPSLGTPDVTIPPLVEDLLPSLGLDVNE</sequence>
<dbReference type="RefSeq" id="WP_311604836.1">
    <property type="nucleotide sequence ID" value="NZ_JAVREM010000120.1"/>
</dbReference>
<accession>A0ABU2M133</accession>
<feature type="compositionally biased region" description="Basic and acidic residues" evidence="1">
    <location>
        <begin position="321"/>
        <end position="337"/>
    </location>
</feature>
<evidence type="ECO:0000313" key="3">
    <source>
        <dbReference type="EMBL" id="MDT0323552.1"/>
    </source>
</evidence>
<dbReference type="EMBL" id="JAVREM010000120">
    <property type="protein sequence ID" value="MDT0323552.1"/>
    <property type="molecule type" value="Genomic_DNA"/>
</dbReference>
<gene>
    <name evidence="3" type="ORF">RNC47_35150</name>
</gene>
<protein>
    <submittedName>
        <fullName evidence="3">DUF5667 domain-containing protein</fullName>
    </submittedName>
</protein>
<feature type="compositionally biased region" description="Basic residues" evidence="1">
    <location>
        <begin position="94"/>
        <end position="105"/>
    </location>
</feature>
<keyword evidence="4" id="KW-1185">Reference proteome</keyword>
<feature type="region of interest" description="Disordered" evidence="1">
    <location>
        <begin position="293"/>
        <end position="409"/>
    </location>
</feature>
<evidence type="ECO:0000256" key="1">
    <source>
        <dbReference type="SAM" id="MobiDB-lite"/>
    </source>
</evidence>